<evidence type="ECO:0000256" key="5">
    <source>
        <dbReference type="ARBA" id="ARBA00023136"/>
    </source>
</evidence>
<evidence type="ECO:0000256" key="2">
    <source>
        <dbReference type="ARBA" id="ARBA00022618"/>
    </source>
</evidence>
<keyword evidence="2 8" id="KW-0132">Cell division</keyword>
<dbReference type="InterPro" id="IPR023081">
    <property type="entry name" value="Cell_div_FtsB"/>
</dbReference>
<gene>
    <name evidence="8" type="ORF">DCP75_19475</name>
</gene>
<name>A0A3C1KT41_9GAMM</name>
<keyword evidence="3" id="KW-0812">Transmembrane</keyword>
<keyword evidence="5" id="KW-0472">Membrane</keyword>
<comment type="caution">
    <text evidence="8">The sequence shown here is derived from an EMBL/GenBank/DDBJ whole genome shotgun (WGS) entry which is preliminary data.</text>
</comment>
<protein>
    <submittedName>
        <fullName evidence="8">Cell division protein FtsB</fullName>
    </submittedName>
</protein>
<feature type="non-terminal residue" evidence="8">
    <location>
        <position position="102"/>
    </location>
</feature>
<evidence type="ECO:0000256" key="3">
    <source>
        <dbReference type="ARBA" id="ARBA00022692"/>
    </source>
</evidence>
<evidence type="ECO:0000313" key="8">
    <source>
        <dbReference type="EMBL" id="HAN29855.1"/>
    </source>
</evidence>
<keyword evidence="1" id="KW-1003">Cell membrane</keyword>
<reference evidence="8 9" key="1">
    <citation type="journal article" date="2018" name="Nat. Biotechnol.">
        <title>A standardized bacterial taxonomy based on genome phylogeny substantially revises the tree of life.</title>
        <authorList>
            <person name="Parks D.H."/>
            <person name="Chuvochina M."/>
            <person name="Waite D.W."/>
            <person name="Rinke C."/>
            <person name="Skarshewski A."/>
            <person name="Chaumeil P.A."/>
            <person name="Hugenholtz P."/>
        </authorList>
    </citation>
    <scope>NUCLEOTIDE SEQUENCE [LARGE SCALE GENOMIC DNA]</scope>
    <source>
        <strain evidence="8">UBA9158</strain>
    </source>
</reference>
<dbReference type="STRING" id="1121937.GCA_000423125_01237"/>
<dbReference type="EMBL" id="DMND01000262">
    <property type="protein sequence ID" value="HAN29855.1"/>
    <property type="molecule type" value="Genomic_DNA"/>
</dbReference>
<dbReference type="HAMAP" id="MF_00599">
    <property type="entry name" value="FtsB"/>
    <property type="match status" value="1"/>
</dbReference>
<dbReference type="GO" id="GO:0043093">
    <property type="term" value="P:FtsZ-dependent cytokinesis"/>
    <property type="evidence" value="ECO:0007669"/>
    <property type="project" value="TreeGrafter"/>
</dbReference>
<organism evidence="8 9">
    <name type="scientific">Haliea salexigens</name>
    <dbReference type="NCBI Taxonomy" id="287487"/>
    <lineage>
        <taxon>Bacteria</taxon>
        <taxon>Pseudomonadati</taxon>
        <taxon>Pseudomonadota</taxon>
        <taxon>Gammaproteobacteria</taxon>
        <taxon>Cellvibrionales</taxon>
        <taxon>Halieaceae</taxon>
        <taxon>Haliea</taxon>
    </lineage>
</organism>
<keyword evidence="4" id="KW-1133">Transmembrane helix</keyword>
<evidence type="ECO:0000256" key="4">
    <source>
        <dbReference type="ARBA" id="ARBA00022989"/>
    </source>
</evidence>
<sequence>MKYLLAGMLLLLVALQYRLWFAEGSLAEKHRLQQQVQREEAINSELRARNAILEREVLDLQSGNDGLEQRAREQLGLVREGEVFYQVVPSDSGGQTQAPRAE</sequence>
<evidence type="ECO:0000256" key="6">
    <source>
        <dbReference type="ARBA" id="ARBA00023306"/>
    </source>
</evidence>
<dbReference type="Pfam" id="PF04977">
    <property type="entry name" value="DivIC"/>
    <property type="match status" value="1"/>
</dbReference>
<evidence type="ECO:0000313" key="9">
    <source>
        <dbReference type="Proteomes" id="UP000259273"/>
    </source>
</evidence>
<dbReference type="GO" id="GO:0030428">
    <property type="term" value="C:cell septum"/>
    <property type="evidence" value="ECO:0007669"/>
    <property type="project" value="TreeGrafter"/>
</dbReference>
<evidence type="ECO:0000256" key="7">
    <source>
        <dbReference type="SAM" id="Coils"/>
    </source>
</evidence>
<dbReference type="AlphaFoldDB" id="A0A3C1KT41"/>
<feature type="coiled-coil region" evidence="7">
    <location>
        <begin position="29"/>
        <end position="70"/>
    </location>
</feature>
<dbReference type="InterPro" id="IPR007060">
    <property type="entry name" value="FtsL/DivIC"/>
</dbReference>
<dbReference type="PANTHER" id="PTHR37485">
    <property type="entry name" value="CELL DIVISION PROTEIN FTSB"/>
    <property type="match status" value="1"/>
</dbReference>
<evidence type="ECO:0000256" key="1">
    <source>
        <dbReference type="ARBA" id="ARBA00022475"/>
    </source>
</evidence>
<keyword evidence="6" id="KW-0131">Cell cycle</keyword>
<keyword evidence="7" id="KW-0175">Coiled coil</keyword>
<dbReference type="Proteomes" id="UP000259273">
    <property type="component" value="Unassembled WGS sequence"/>
</dbReference>
<dbReference type="PANTHER" id="PTHR37485:SF1">
    <property type="entry name" value="CELL DIVISION PROTEIN FTSB"/>
    <property type="match status" value="1"/>
</dbReference>
<proteinExistence type="inferred from homology"/>
<accession>A0A3C1KT41</accession>